<evidence type="ECO:0000313" key="2">
    <source>
        <dbReference type="Proteomes" id="UP000193675"/>
    </source>
</evidence>
<comment type="caution">
    <text evidence="1">The sequence shown here is derived from an EMBL/GenBank/DDBJ whole genome shotgun (WGS) entry which is preliminary data.</text>
</comment>
<sequence>MRKTWLHFDFAVEAAIRDTGCLNSTQKVMPGTMEYLITEAQVRQLQQACPPDSVQKVLDDLPRVTKVSTENDRTRRDEVSVWGNLLLALPRMLKVRTGSKFDTACTIIYKVSHEAIDILVFIGLSYGCVWGYDYIQSQWASGLTAGVAVTLVALLVAALSAVTTITSIVRKFRREKAQGFPELSGLRIRESQINAILRSAPPGFAIRMFDSLPVMATYQVNESPAEGVEGVAAPEAHSAAPEKPQRWWDLPVWLITAMSLLWLVTGSLLSDDPDLMAKIGSFAVIWLAADALMRRFVRLKTERVIAQRTRHTW</sequence>
<organism evidence="1 2">
    <name type="scientific">Pseudomonas putida</name>
    <name type="common">Arthrobacter siderocapsulatus</name>
    <dbReference type="NCBI Taxonomy" id="303"/>
    <lineage>
        <taxon>Bacteria</taxon>
        <taxon>Pseudomonadati</taxon>
        <taxon>Pseudomonadota</taxon>
        <taxon>Gammaproteobacteria</taxon>
        <taxon>Pseudomonadales</taxon>
        <taxon>Pseudomonadaceae</taxon>
        <taxon>Pseudomonas</taxon>
    </lineage>
</organism>
<dbReference type="RefSeq" id="WP_084850961.1">
    <property type="nucleotide sequence ID" value="NZ_CP143525.1"/>
</dbReference>
<dbReference type="AlphaFoldDB" id="A0A1X0ZN00"/>
<proteinExistence type="predicted"/>
<reference evidence="1 2" key="1">
    <citation type="submission" date="2017-04" db="EMBL/GenBank/DDBJ databases">
        <title>Presence of VIM-2 positive Pseudomonas species in chickens and their surrounding environment.</title>
        <authorList>
            <person name="Zhang R."/>
        </authorList>
    </citation>
    <scope>NUCLEOTIDE SEQUENCE [LARGE SCALE GENOMIC DNA]</scope>
    <source>
        <strain evidence="1 2">DZ-C18</strain>
    </source>
</reference>
<gene>
    <name evidence="1" type="ORF">B7H17_25240</name>
</gene>
<protein>
    <submittedName>
        <fullName evidence="1">Uncharacterized protein</fullName>
    </submittedName>
</protein>
<dbReference type="Proteomes" id="UP000193675">
    <property type="component" value="Unassembled WGS sequence"/>
</dbReference>
<dbReference type="EMBL" id="NBWC01000049">
    <property type="protein sequence ID" value="ORL58832.1"/>
    <property type="molecule type" value="Genomic_DNA"/>
</dbReference>
<name>A0A1X0ZN00_PSEPU</name>
<accession>A0A1X0ZN00</accession>
<evidence type="ECO:0000313" key="1">
    <source>
        <dbReference type="EMBL" id="ORL58832.1"/>
    </source>
</evidence>